<dbReference type="OrthoDB" id="9810259at2"/>
<comment type="catalytic activity">
    <reaction evidence="9 10">
        <text>Release of signal peptides from bacterial membrane prolipoproteins. Hydrolyzes -Xaa-Yaa-Zaa-|-(S,diacylglyceryl)Cys-, in which Xaa is hydrophobic (preferably Leu), and Yaa (Ala or Ser) and Zaa (Gly or Ala) have small, neutral side chains.</text>
        <dbReference type="EC" id="3.4.23.36"/>
    </reaction>
</comment>
<dbReference type="Proteomes" id="UP000030170">
    <property type="component" value="Unassembled WGS sequence"/>
</dbReference>
<keyword evidence="4 9" id="KW-0812">Transmembrane</keyword>
<dbReference type="PANTHER" id="PTHR33695:SF1">
    <property type="entry name" value="LIPOPROTEIN SIGNAL PEPTIDASE"/>
    <property type="match status" value="1"/>
</dbReference>
<evidence type="ECO:0000256" key="4">
    <source>
        <dbReference type="ARBA" id="ARBA00022692"/>
    </source>
</evidence>
<comment type="pathway">
    <text evidence="9">Protein modification; lipoprotein biosynthesis (signal peptide cleavage).</text>
</comment>
<dbReference type="InterPro" id="IPR001872">
    <property type="entry name" value="Peptidase_A8"/>
</dbReference>
<dbReference type="HAMAP" id="MF_00161">
    <property type="entry name" value="LspA"/>
    <property type="match status" value="1"/>
</dbReference>
<evidence type="ECO:0000256" key="11">
    <source>
        <dbReference type="RuleBase" id="RU004181"/>
    </source>
</evidence>
<dbReference type="UniPathway" id="UPA00665"/>
<comment type="similarity">
    <text evidence="1 9 11">Belongs to the peptidase A8 family.</text>
</comment>
<accession>A0A098TK28</accession>
<keyword evidence="13" id="KW-1185">Reference proteome</keyword>
<organism evidence="12 13">
    <name type="scientific">Neosynechococcus sphagnicola sy1</name>
    <dbReference type="NCBI Taxonomy" id="1497020"/>
    <lineage>
        <taxon>Bacteria</taxon>
        <taxon>Bacillati</taxon>
        <taxon>Cyanobacteriota</taxon>
        <taxon>Cyanophyceae</taxon>
        <taxon>Neosynechococcales</taxon>
        <taxon>Neosynechococcaceae</taxon>
        <taxon>Neosynechococcus</taxon>
    </lineage>
</organism>
<evidence type="ECO:0000256" key="10">
    <source>
        <dbReference type="RuleBase" id="RU000594"/>
    </source>
</evidence>
<evidence type="ECO:0000256" key="1">
    <source>
        <dbReference type="ARBA" id="ARBA00006139"/>
    </source>
</evidence>
<keyword evidence="6 9" id="KW-0378">Hydrolase</keyword>
<evidence type="ECO:0000256" key="2">
    <source>
        <dbReference type="ARBA" id="ARBA00022475"/>
    </source>
</evidence>
<comment type="function">
    <text evidence="9 10">This protein specifically catalyzes the removal of signal peptides from prolipoproteins.</text>
</comment>
<keyword evidence="7 9" id="KW-1133">Transmembrane helix</keyword>
<keyword evidence="2 9" id="KW-1003">Cell membrane</keyword>
<keyword evidence="3 9" id="KW-0645">Protease</keyword>
<comment type="caution">
    <text evidence="12">The sequence shown here is derived from an EMBL/GenBank/DDBJ whole genome shotgun (WGS) entry which is preliminary data.</text>
</comment>
<feature type="active site" evidence="9">
    <location>
        <position position="116"/>
    </location>
</feature>
<keyword evidence="8 9" id="KW-0472">Membrane</keyword>
<dbReference type="GO" id="GO:0004190">
    <property type="term" value="F:aspartic-type endopeptidase activity"/>
    <property type="evidence" value="ECO:0007669"/>
    <property type="project" value="UniProtKB-UniRule"/>
</dbReference>
<feature type="transmembrane region" description="Helical" evidence="9">
    <location>
        <begin position="94"/>
        <end position="111"/>
    </location>
</feature>
<reference evidence="12 13" key="1">
    <citation type="journal article" date="2014" name="Mol. Ecol.">
        <title>Evolution of Synechococcus.</title>
        <authorList>
            <person name="Dvorak P."/>
            <person name="Casamatta D."/>
            <person name="Hasler P."/>
            <person name="Poulickova A."/>
            <person name="Ondrej V."/>
            <person name="Sanges R."/>
        </authorList>
    </citation>
    <scope>NUCLEOTIDE SEQUENCE [LARGE SCALE GENOMIC DNA]</scope>
    <source>
        <strain evidence="12 13">CAUP A 1101</strain>
    </source>
</reference>
<dbReference type="PANTHER" id="PTHR33695">
    <property type="entry name" value="LIPOPROTEIN SIGNAL PEPTIDASE"/>
    <property type="match status" value="1"/>
</dbReference>
<dbReference type="PRINTS" id="PR00781">
    <property type="entry name" value="LIPOSIGPTASE"/>
</dbReference>
<feature type="transmembrane region" description="Helical" evidence="9">
    <location>
        <begin position="64"/>
        <end position="82"/>
    </location>
</feature>
<feature type="transmembrane region" description="Helical" evidence="9">
    <location>
        <begin position="123"/>
        <end position="147"/>
    </location>
</feature>
<sequence length="161" mass="17741">MNLKHRLFWGAALGAGLLDRITKLWMMQTFTVGQTLPLWPGVLHLTYVTNSGAAFSLFTQGSGWLRWLSLVVSVGLMAMAIWGPKLSRWEQAGYGFILGGALGNGLDRFAYGSVVDFLDLRFIHFPVFNLADISINIGIACLLVTAFHKQPPPPTRGDHQP</sequence>
<evidence type="ECO:0000256" key="8">
    <source>
        <dbReference type="ARBA" id="ARBA00023136"/>
    </source>
</evidence>
<dbReference type="EC" id="3.4.23.36" evidence="9"/>
<keyword evidence="5 9" id="KW-0064">Aspartyl protease</keyword>
<dbReference type="STRING" id="1497020.DO97_11645"/>
<dbReference type="RefSeq" id="WP_036534607.1">
    <property type="nucleotide sequence ID" value="NZ_JJML01000034.1"/>
</dbReference>
<dbReference type="GO" id="GO:0005886">
    <property type="term" value="C:plasma membrane"/>
    <property type="evidence" value="ECO:0007669"/>
    <property type="project" value="UniProtKB-SubCell"/>
</dbReference>
<feature type="active site" evidence="9">
    <location>
        <position position="132"/>
    </location>
</feature>
<gene>
    <name evidence="9" type="primary">lspA</name>
    <name evidence="12" type="ORF">DO97_11645</name>
</gene>
<evidence type="ECO:0000256" key="9">
    <source>
        <dbReference type="HAMAP-Rule" id="MF_00161"/>
    </source>
</evidence>
<evidence type="ECO:0000256" key="6">
    <source>
        <dbReference type="ARBA" id="ARBA00022801"/>
    </source>
</evidence>
<evidence type="ECO:0000256" key="3">
    <source>
        <dbReference type="ARBA" id="ARBA00022670"/>
    </source>
</evidence>
<evidence type="ECO:0000256" key="5">
    <source>
        <dbReference type="ARBA" id="ARBA00022750"/>
    </source>
</evidence>
<dbReference type="GO" id="GO:0006508">
    <property type="term" value="P:proteolysis"/>
    <property type="evidence" value="ECO:0007669"/>
    <property type="project" value="UniProtKB-KW"/>
</dbReference>
<name>A0A098TK28_9CYAN</name>
<evidence type="ECO:0000313" key="12">
    <source>
        <dbReference type="EMBL" id="KGF72197.1"/>
    </source>
</evidence>
<evidence type="ECO:0000313" key="13">
    <source>
        <dbReference type="Proteomes" id="UP000030170"/>
    </source>
</evidence>
<evidence type="ECO:0000256" key="7">
    <source>
        <dbReference type="ARBA" id="ARBA00022989"/>
    </source>
</evidence>
<comment type="caution">
    <text evidence="9">Lacks conserved residue(s) required for the propagation of feature annotation.</text>
</comment>
<proteinExistence type="inferred from homology"/>
<protein>
    <recommendedName>
        <fullName evidence="9">Lipoprotein signal peptidase</fullName>
        <ecNumber evidence="9">3.4.23.36</ecNumber>
    </recommendedName>
    <alternativeName>
        <fullName evidence="9">Prolipoprotein signal peptidase</fullName>
    </alternativeName>
    <alternativeName>
        <fullName evidence="9">Signal peptidase II</fullName>
        <shortName evidence="9">SPase II</shortName>
    </alternativeName>
</protein>
<dbReference type="PROSITE" id="PS00855">
    <property type="entry name" value="SPASE_II"/>
    <property type="match status" value="1"/>
</dbReference>
<dbReference type="AlphaFoldDB" id="A0A098TK28"/>
<dbReference type="NCBIfam" id="TIGR00077">
    <property type="entry name" value="lspA"/>
    <property type="match status" value="1"/>
</dbReference>
<comment type="subcellular location">
    <subcellularLocation>
        <location evidence="9">Cell membrane</location>
        <topology evidence="9">Multi-pass membrane protein</topology>
    </subcellularLocation>
</comment>
<dbReference type="Pfam" id="PF01252">
    <property type="entry name" value="Peptidase_A8"/>
    <property type="match status" value="1"/>
</dbReference>
<dbReference type="EMBL" id="JJML01000034">
    <property type="protein sequence ID" value="KGF72197.1"/>
    <property type="molecule type" value="Genomic_DNA"/>
</dbReference>